<dbReference type="InterPro" id="IPR036267">
    <property type="entry name" value="RuvA_C_sf"/>
</dbReference>
<dbReference type="GO" id="GO:0009379">
    <property type="term" value="C:Holliday junction helicase complex"/>
    <property type="evidence" value="ECO:0007669"/>
    <property type="project" value="InterPro"/>
</dbReference>
<gene>
    <name evidence="6" type="primary">ruvA</name>
    <name evidence="8" type="ORF">RUMCAL_00964</name>
</gene>
<comment type="caution">
    <text evidence="6">Lacks conserved residue(s) required for the propagation of feature annotation.</text>
</comment>
<keyword evidence="9" id="KW-1185">Reference proteome</keyword>
<evidence type="ECO:0000256" key="5">
    <source>
        <dbReference type="ARBA" id="ARBA00023204"/>
    </source>
</evidence>
<dbReference type="EMBL" id="AWVF01000110">
    <property type="protein sequence ID" value="ERJ96634.1"/>
    <property type="molecule type" value="Genomic_DNA"/>
</dbReference>
<comment type="caution">
    <text evidence="8">The sequence shown here is derived from an EMBL/GenBank/DDBJ whole genome shotgun (WGS) entry which is preliminary data.</text>
</comment>
<comment type="function">
    <text evidence="6">The RuvA-RuvB-RuvC complex processes Holliday junction (HJ) DNA during genetic recombination and DNA repair, while the RuvA-RuvB complex plays an important role in the rescue of blocked DNA replication forks via replication fork reversal (RFR). RuvA specifically binds to HJ cruciform DNA, conferring on it an open structure. The RuvB hexamer acts as an ATP-dependent pump, pulling dsDNA into and through the RuvAB complex. HJ branch migration allows RuvC to scan DNA until it finds its consensus sequence, where it cleaves and resolves the cruciform DNA.</text>
</comment>
<dbReference type="InterPro" id="IPR010994">
    <property type="entry name" value="RuvA_2-like"/>
</dbReference>
<dbReference type="InterPro" id="IPR013849">
    <property type="entry name" value="DNA_helicase_Holl-junc_RuvA_I"/>
</dbReference>
<dbReference type="SUPFAM" id="SSF46929">
    <property type="entry name" value="DNA helicase RuvA subunit, C-terminal domain"/>
    <property type="match status" value="1"/>
</dbReference>
<evidence type="ECO:0000313" key="9">
    <source>
        <dbReference type="Proteomes" id="UP000016662"/>
    </source>
</evidence>
<protein>
    <recommendedName>
        <fullName evidence="6">Holliday junction branch migration complex subunit RuvA</fullName>
    </recommendedName>
</protein>
<dbReference type="HAMAP" id="MF_00031">
    <property type="entry name" value="DNA_HJ_migration_RuvA"/>
    <property type="match status" value="1"/>
</dbReference>
<proteinExistence type="inferred from homology"/>
<comment type="similarity">
    <text evidence="6">Belongs to the RuvA family.</text>
</comment>
<dbReference type="AlphaFoldDB" id="U2M4G0"/>
<comment type="subcellular location">
    <subcellularLocation>
        <location evidence="6">Cytoplasm</location>
    </subcellularLocation>
</comment>
<organism evidence="8 9">
    <name type="scientific">Ruminococcus callidus ATCC 27760</name>
    <dbReference type="NCBI Taxonomy" id="411473"/>
    <lineage>
        <taxon>Bacteria</taxon>
        <taxon>Bacillati</taxon>
        <taxon>Bacillota</taxon>
        <taxon>Clostridia</taxon>
        <taxon>Eubacteriales</taxon>
        <taxon>Oscillospiraceae</taxon>
        <taxon>Ruminococcus</taxon>
    </lineage>
</organism>
<keyword evidence="4 6" id="KW-0233">DNA recombination</keyword>
<keyword evidence="8" id="KW-0378">Hydrolase</keyword>
<feature type="region of interest" description="Domain III" evidence="6">
    <location>
        <begin position="159"/>
        <end position="206"/>
    </location>
</feature>
<keyword evidence="2 6" id="KW-0227">DNA damage</keyword>
<dbReference type="GO" id="GO:0000400">
    <property type="term" value="F:four-way junction DNA binding"/>
    <property type="evidence" value="ECO:0007669"/>
    <property type="project" value="UniProtKB-UniRule"/>
</dbReference>
<accession>U2M4G0</accession>
<comment type="domain">
    <text evidence="6">Has three domains with a flexible linker between the domains II and III and assumes an 'L' shape. Domain III is highly mobile and contacts RuvB.</text>
</comment>
<name>U2M4G0_9FIRM</name>
<keyword evidence="1 6" id="KW-0963">Cytoplasm</keyword>
<keyword evidence="8" id="KW-0547">Nucleotide-binding</keyword>
<dbReference type="Gene3D" id="1.10.8.10">
    <property type="entry name" value="DNA helicase RuvA subunit, C-terminal domain"/>
    <property type="match status" value="1"/>
</dbReference>
<dbReference type="Pfam" id="PF07499">
    <property type="entry name" value="RuvA_C"/>
    <property type="match status" value="1"/>
</dbReference>
<dbReference type="HOGENOM" id="CLU_087936_3_0_9"/>
<feature type="domain" description="Helix-hairpin-helix DNA-binding motif class 1" evidence="7">
    <location>
        <begin position="73"/>
        <end position="92"/>
    </location>
</feature>
<feature type="domain" description="Helix-hairpin-helix DNA-binding motif class 1" evidence="7">
    <location>
        <begin position="108"/>
        <end position="127"/>
    </location>
</feature>
<evidence type="ECO:0000256" key="1">
    <source>
        <dbReference type="ARBA" id="ARBA00022490"/>
    </source>
</evidence>
<dbReference type="GO" id="GO:0005524">
    <property type="term" value="F:ATP binding"/>
    <property type="evidence" value="ECO:0007669"/>
    <property type="project" value="InterPro"/>
</dbReference>
<keyword evidence="5 6" id="KW-0234">DNA repair</keyword>
<evidence type="ECO:0000259" key="7">
    <source>
        <dbReference type="SMART" id="SM00278"/>
    </source>
</evidence>
<evidence type="ECO:0000256" key="2">
    <source>
        <dbReference type="ARBA" id="ARBA00022763"/>
    </source>
</evidence>
<dbReference type="GO" id="GO:0006281">
    <property type="term" value="P:DNA repair"/>
    <property type="evidence" value="ECO:0007669"/>
    <property type="project" value="UniProtKB-UniRule"/>
</dbReference>
<dbReference type="GO" id="GO:0048476">
    <property type="term" value="C:Holliday junction resolvase complex"/>
    <property type="evidence" value="ECO:0007669"/>
    <property type="project" value="UniProtKB-UniRule"/>
</dbReference>
<keyword evidence="8" id="KW-0347">Helicase</keyword>
<dbReference type="CDD" id="cd14332">
    <property type="entry name" value="UBA_RuvA_C"/>
    <property type="match status" value="1"/>
</dbReference>
<dbReference type="InterPro" id="IPR003583">
    <property type="entry name" value="Hlx-hairpin-Hlx_DNA-bd_motif"/>
</dbReference>
<dbReference type="GO" id="GO:0005737">
    <property type="term" value="C:cytoplasm"/>
    <property type="evidence" value="ECO:0007669"/>
    <property type="project" value="UniProtKB-SubCell"/>
</dbReference>
<dbReference type="SUPFAM" id="SSF50249">
    <property type="entry name" value="Nucleic acid-binding proteins"/>
    <property type="match status" value="1"/>
</dbReference>
<dbReference type="InterPro" id="IPR011114">
    <property type="entry name" value="RuvA_C"/>
</dbReference>
<dbReference type="OrthoDB" id="5293449at2"/>
<comment type="subunit">
    <text evidence="6">Homotetramer. Forms an RuvA(8)-RuvB(12)-Holliday junction (HJ) complex. HJ DNA is sandwiched between 2 RuvA tetramers; dsDNA enters through RuvA and exits via RuvB. An RuvB hexamer assembles on each DNA strand where it exits the tetramer. Each RuvB hexamer is contacted by two RuvA subunits (via domain III) on 2 adjacent RuvB subunits; this complex drives branch migration. In the full resolvosome a probable DNA-RuvA(4)-RuvB(12)-RuvC(2) complex forms which resolves the HJ.</text>
</comment>
<dbReference type="NCBIfam" id="TIGR00084">
    <property type="entry name" value="ruvA"/>
    <property type="match status" value="1"/>
</dbReference>
<evidence type="ECO:0000256" key="4">
    <source>
        <dbReference type="ARBA" id="ARBA00023172"/>
    </source>
</evidence>
<dbReference type="Pfam" id="PF01330">
    <property type="entry name" value="RuvA_N"/>
    <property type="match status" value="1"/>
</dbReference>
<keyword evidence="8" id="KW-0067">ATP-binding</keyword>
<dbReference type="STRING" id="411473.RUMCAL_00964"/>
<dbReference type="GO" id="GO:0009378">
    <property type="term" value="F:four-way junction helicase activity"/>
    <property type="evidence" value="ECO:0007669"/>
    <property type="project" value="InterPro"/>
</dbReference>
<evidence type="ECO:0000256" key="6">
    <source>
        <dbReference type="HAMAP-Rule" id="MF_00031"/>
    </source>
</evidence>
<dbReference type="eggNOG" id="COG0632">
    <property type="taxonomic scope" value="Bacteria"/>
</dbReference>
<dbReference type="SMART" id="SM00278">
    <property type="entry name" value="HhH1"/>
    <property type="match status" value="2"/>
</dbReference>
<sequence length="206" mass="21363">MIYSVHGKLIAKEPAMAVVECGGVGYACRTTLHTLGQVGNLGETVLLYTVMSVREDAVELFGFSTQQELQCFQLLTSVSGVGPKAALSILSDLTPDQFLLTVASGDSKALTRAKGIGAKSAQRIVMELKDKIAGDATGLLSGTAGAGEIAAATQSGGNVGEAIEALVTLGYTQSEVAPIVAKLDPSLSSSDLIRLALQEFGKQRNF</sequence>
<feature type="region of interest" description="Domain I" evidence="6">
    <location>
        <begin position="1"/>
        <end position="64"/>
    </location>
</feature>
<dbReference type="Gene3D" id="2.40.50.140">
    <property type="entry name" value="Nucleic acid-binding proteins"/>
    <property type="match status" value="1"/>
</dbReference>
<dbReference type="GO" id="GO:0006310">
    <property type="term" value="P:DNA recombination"/>
    <property type="evidence" value="ECO:0007669"/>
    <property type="project" value="UniProtKB-UniRule"/>
</dbReference>
<evidence type="ECO:0000313" key="8">
    <source>
        <dbReference type="EMBL" id="ERJ96634.1"/>
    </source>
</evidence>
<reference evidence="8 9" key="1">
    <citation type="submission" date="2013-07" db="EMBL/GenBank/DDBJ databases">
        <authorList>
            <person name="Weinstock G."/>
            <person name="Sodergren E."/>
            <person name="Wylie T."/>
            <person name="Fulton L."/>
            <person name="Fulton R."/>
            <person name="Fronick C."/>
            <person name="O'Laughlin M."/>
            <person name="Godfrey J."/>
            <person name="Miner T."/>
            <person name="Herter B."/>
            <person name="Appelbaum E."/>
            <person name="Cordes M."/>
            <person name="Lek S."/>
            <person name="Wollam A."/>
            <person name="Pepin K.H."/>
            <person name="Palsikar V.B."/>
            <person name="Mitreva M."/>
            <person name="Wilson R.K."/>
        </authorList>
    </citation>
    <scope>NUCLEOTIDE SEQUENCE [LARGE SCALE GENOMIC DNA]</scope>
    <source>
        <strain evidence="8 9">ATCC 27760</strain>
    </source>
</reference>
<dbReference type="Gene3D" id="1.10.150.20">
    <property type="entry name" value="5' to 3' exonuclease, C-terminal subdomain"/>
    <property type="match status" value="1"/>
</dbReference>
<dbReference type="Pfam" id="PF14520">
    <property type="entry name" value="HHH_5"/>
    <property type="match status" value="1"/>
</dbReference>
<dbReference type="Proteomes" id="UP000016662">
    <property type="component" value="Unassembled WGS sequence"/>
</dbReference>
<dbReference type="PATRIC" id="fig|411473.3.peg.787"/>
<dbReference type="SUPFAM" id="SSF47781">
    <property type="entry name" value="RuvA domain 2-like"/>
    <property type="match status" value="1"/>
</dbReference>
<evidence type="ECO:0000256" key="3">
    <source>
        <dbReference type="ARBA" id="ARBA00023125"/>
    </source>
</evidence>
<dbReference type="RefSeq" id="WP_021682422.1">
    <property type="nucleotide sequence ID" value="NZ_KI260415.1"/>
</dbReference>
<dbReference type="InterPro" id="IPR012340">
    <property type="entry name" value="NA-bd_OB-fold"/>
</dbReference>
<keyword evidence="3 6" id="KW-0238">DNA-binding</keyword>
<dbReference type="InterPro" id="IPR000085">
    <property type="entry name" value="RuvA"/>
</dbReference>